<dbReference type="AlphaFoldDB" id="A0A4C1WM89"/>
<gene>
    <name evidence="1" type="ORF">EVAR_42786_1</name>
</gene>
<evidence type="ECO:0000313" key="1">
    <source>
        <dbReference type="EMBL" id="GBP51602.1"/>
    </source>
</evidence>
<dbReference type="EMBL" id="BGZK01000584">
    <property type="protein sequence ID" value="GBP51602.1"/>
    <property type="molecule type" value="Genomic_DNA"/>
</dbReference>
<sequence length="116" mass="12843">MVASPPLWITKNIDAMRRKIETDSRIIFHKFRATSDVTAVHADASLTQVGERQMSNTAERGGRLCLFVARSALSLGLQALNGTPQSEVTLHESCFCSFVQPAPSNYRTFSRQKKSA</sequence>
<evidence type="ECO:0000313" key="2">
    <source>
        <dbReference type="Proteomes" id="UP000299102"/>
    </source>
</evidence>
<accession>A0A4C1WM89</accession>
<dbReference type="Proteomes" id="UP000299102">
    <property type="component" value="Unassembled WGS sequence"/>
</dbReference>
<reference evidence="1 2" key="1">
    <citation type="journal article" date="2019" name="Commun. Biol.">
        <title>The bagworm genome reveals a unique fibroin gene that provides high tensile strength.</title>
        <authorList>
            <person name="Kono N."/>
            <person name="Nakamura H."/>
            <person name="Ohtoshi R."/>
            <person name="Tomita M."/>
            <person name="Numata K."/>
            <person name="Arakawa K."/>
        </authorList>
    </citation>
    <scope>NUCLEOTIDE SEQUENCE [LARGE SCALE GENOMIC DNA]</scope>
</reference>
<organism evidence="1 2">
    <name type="scientific">Eumeta variegata</name>
    <name type="common">Bagworm moth</name>
    <name type="synonym">Eumeta japonica</name>
    <dbReference type="NCBI Taxonomy" id="151549"/>
    <lineage>
        <taxon>Eukaryota</taxon>
        <taxon>Metazoa</taxon>
        <taxon>Ecdysozoa</taxon>
        <taxon>Arthropoda</taxon>
        <taxon>Hexapoda</taxon>
        <taxon>Insecta</taxon>
        <taxon>Pterygota</taxon>
        <taxon>Neoptera</taxon>
        <taxon>Endopterygota</taxon>
        <taxon>Lepidoptera</taxon>
        <taxon>Glossata</taxon>
        <taxon>Ditrysia</taxon>
        <taxon>Tineoidea</taxon>
        <taxon>Psychidae</taxon>
        <taxon>Oiketicinae</taxon>
        <taxon>Eumeta</taxon>
    </lineage>
</organism>
<dbReference type="OrthoDB" id="7500347at2759"/>
<protein>
    <submittedName>
        <fullName evidence="1">Uncharacterized protein</fullName>
    </submittedName>
</protein>
<name>A0A4C1WM89_EUMVA</name>
<comment type="caution">
    <text evidence="1">The sequence shown here is derived from an EMBL/GenBank/DDBJ whole genome shotgun (WGS) entry which is preliminary data.</text>
</comment>
<proteinExistence type="predicted"/>
<keyword evidence="2" id="KW-1185">Reference proteome</keyword>